<dbReference type="GO" id="GO:0032259">
    <property type="term" value="P:methylation"/>
    <property type="evidence" value="ECO:0007669"/>
    <property type="project" value="UniProtKB-KW"/>
</dbReference>
<feature type="non-terminal residue" evidence="8">
    <location>
        <position position="272"/>
    </location>
</feature>
<evidence type="ECO:0000256" key="4">
    <source>
        <dbReference type="ARBA" id="ARBA00022833"/>
    </source>
</evidence>
<evidence type="ECO:0000256" key="6">
    <source>
        <dbReference type="SAM" id="MobiDB-lite"/>
    </source>
</evidence>
<evidence type="ECO:0000313" key="8">
    <source>
        <dbReference type="EMBL" id="MCP3426573.1"/>
    </source>
</evidence>
<dbReference type="GO" id="GO:0009086">
    <property type="term" value="P:methionine biosynthetic process"/>
    <property type="evidence" value="ECO:0007669"/>
    <property type="project" value="TreeGrafter"/>
</dbReference>
<keyword evidence="1" id="KW-0489">Methyltransferase</keyword>
<dbReference type="SUPFAM" id="SSF82282">
    <property type="entry name" value="Homocysteine S-methyltransferase"/>
    <property type="match status" value="1"/>
</dbReference>
<evidence type="ECO:0000313" key="9">
    <source>
        <dbReference type="Proteomes" id="UP001139502"/>
    </source>
</evidence>
<dbReference type="PANTHER" id="PTHR46015:SF1">
    <property type="entry name" value="HOMOCYSTEINE S-METHYLTRANSFERASE-LIKE ISOFORM 1"/>
    <property type="match status" value="1"/>
</dbReference>
<feature type="region of interest" description="Disordered" evidence="6">
    <location>
        <begin position="151"/>
        <end position="173"/>
    </location>
</feature>
<evidence type="ECO:0000259" key="7">
    <source>
        <dbReference type="PROSITE" id="PS50970"/>
    </source>
</evidence>
<keyword evidence="4" id="KW-0862">Zinc</keyword>
<proteinExistence type="predicted"/>
<comment type="caution">
    <text evidence="8">The sequence shown here is derived from an EMBL/GenBank/DDBJ whole genome shotgun (WGS) entry which is preliminary data.</text>
</comment>
<dbReference type="PROSITE" id="PS50970">
    <property type="entry name" value="HCY"/>
    <property type="match status" value="1"/>
</dbReference>
<dbReference type="Proteomes" id="UP001139502">
    <property type="component" value="Unassembled WGS sequence"/>
</dbReference>
<organism evidence="8 9">
    <name type="scientific">Rothia santali</name>
    <dbReference type="NCBI Taxonomy" id="2949643"/>
    <lineage>
        <taxon>Bacteria</taxon>
        <taxon>Bacillati</taxon>
        <taxon>Actinomycetota</taxon>
        <taxon>Actinomycetes</taxon>
        <taxon>Micrococcales</taxon>
        <taxon>Micrococcaceae</taxon>
        <taxon>Rothia</taxon>
    </lineage>
</organism>
<dbReference type="InterPro" id="IPR051486">
    <property type="entry name" value="Hcy_S-methyltransferase"/>
</dbReference>
<dbReference type="AlphaFoldDB" id="A0A9X2HKG6"/>
<feature type="domain" description="Hcy-binding" evidence="7">
    <location>
        <begin position="1"/>
        <end position="272"/>
    </location>
</feature>
<keyword evidence="9" id="KW-1185">Reference proteome</keyword>
<accession>A0A9X2HKG6</accession>
<dbReference type="Gene3D" id="3.20.20.330">
    <property type="entry name" value="Homocysteine-binding-like domain"/>
    <property type="match status" value="1"/>
</dbReference>
<dbReference type="PANTHER" id="PTHR46015">
    <property type="entry name" value="ZGC:172121"/>
    <property type="match status" value="1"/>
</dbReference>
<comment type="caution">
    <text evidence="5">Lacks conserved residue(s) required for the propagation of feature annotation.</text>
</comment>
<evidence type="ECO:0000256" key="2">
    <source>
        <dbReference type="ARBA" id="ARBA00022679"/>
    </source>
</evidence>
<sequence length="272" mass="27959">MLERPEAVRRVHEEHLAAGADVVITDTYQAALPTLAAAGLDPAAASGLVRRAVRAAREARDAVRPGALVAGSVGPYGAHLADGSEYTGAYALDQAGYRDFHRGRIALLLEAGVDLLAVETLPRADEARAVAALLAEEFPRARAWFSATLAAPGTAGSDDPTEGDPAKDVPADNAARVPDDTVRLPDGTPLREFAAELGAARAAAAVGVNCVAPDRVAGALRALREGTSAPLVVYPNSGESYDAGTKAWSGWPAAGSPDGAPISLAGWAREWA</sequence>
<name>A0A9X2HKG6_9MICC</name>
<dbReference type="GO" id="GO:0046872">
    <property type="term" value="F:metal ion binding"/>
    <property type="evidence" value="ECO:0007669"/>
    <property type="project" value="UniProtKB-KW"/>
</dbReference>
<dbReference type="GO" id="GO:0033528">
    <property type="term" value="P:S-methylmethionine cycle"/>
    <property type="evidence" value="ECO:0007669"/>
    <property type="project" value="TreeGrafter"/>
</dbReference>
<keyword evidence="3" id="KW-0479">Metal-binding</keyword>
<dbReference type="Pfam" id="PF02574">
    <property type="entry name" value="S-methyl_trans"/>
    <property type="match status" value="1"/>
</dbReference>
<evidence type="ECO:0000256" key="5">
    <source>
        <dbReference type="PROSITE-ProRule" id="PRU00333"/>
    </source>
</evidence>
<protein>
    <submittedName>
        <fullName evidence="8">Homocysteine S-methyltransferase family protein</fullName>
    </submittedName>
</protein>
<evidence type="ECO:0000256" key="3">
    <source>
        <dbReference type="ARBA" id="ARBA00022723"/>
    </source>
</evidence>
<dbReference type="EMBL" id="JANAFB010000030">
    <property type="protein sequence ID" value="MCP3426573.1"/>
    <property type="molecule type" value="Genomic_DNA"/>
</dbReference>
<gene>
    <name evidence="8" type="ORF">NBM05_11315</name>
</gene>
<dbReference type="InterPro" id="IPR003726">
    <property type="entry name" value="HCY_dom"/>
</dbReference>
<keyword evidence="2" id="KW-0808">Transferase</keyword>
<evidence type="ECO:0000256" key="1">
    <source>
        <dbReference type="ARBA" id="ARBA00022603"/>
    </source>
</evidence>
<dbReference type="InterPro" id="IPR036589">
    <property type="entry name" value="HCY_dom_sf"/>
</dbReference>
<dbReference type="GO" id="GO:0008898">
    <property type="term" value="F:S-adenosylmethionine-homocysteine S-methyltransferase activity"/>
    <property type="evidence" value="ECO:0007669"/>
    <property type="project" value="TreeGrafter"/>
</dbReference>
<reference evidence="8" key="1">
    <citation type="submission" date="2022-06" db="EMBL/GenBank/DDBJ databases">
        <title>Rothia sp. isolated from sandalwood seedling.</title>
        <authorList>
            <person name="Tuikhar N."/>
            <person name="Kirdat K."/>
            <person name="Thorat V."/>
            <person name="Swetha P."/>
            <person name="Padma S."/>
            <person name="Sundararaj R."/>
            <person name="Yadav A."/>
        </authorList>
    </citation>
    <scope>NUCLEOTIDE SEQUENCE</scope>
    <source>
        <strain evidence="8">AR01</strain>
    </source>
</reference>